<dbReference type="AlphaFoldDB" id="A0A8J6M8X2"/>
<evidence type="ECO:0000313" key="7">
    <source>
        <dbReference type="Proteomes" id="UP000607645"/>
    </source>
</evidence>
<keyword evidence="5" id="KW-0812">Transmembrane</keyword>
<comment type="caution">
    <text evidence="6">The sequence shown here is derived from an EMBL/GenBank/DDBJ whole genome shotgun (WGS) entry which is preliminary data.</text>
</comment>
<evidence type="ECO:0000256" key="2">
    <source>
        <dbReference type="ARBA" id="ARBA00023054"/>
    </source>
</evidence>
<dbReference type="Gene3D" id="2.40.420.20">
    <property type="match status" value="1"/>
</dbReference>
<feature type="region of interest" description="Disordered" evidence="4">
    <location>
        <begin position="1"/>
        <end position="30"/>
    </location>
</feature>
<reference evidence="6" key="1">
    <citation type="submission" date="2020-08" db="EMBL/GenBank/DDBJ databases">
        <title>Genome public.</title>
        <authorList>
            <person name="Liu C."/>
            <person name="Sun Q."/>
        </authorList>
    </citation>
    <scope>NUCLEOTIDE SEQUENCE</scope>
    <source>
        <strain evidence="6">NSJ-52</strain>
    </source>
</reference>
<dbReference type="Gene3D" id="2.40.30.170">
    <property type="match status" value="2"/>
</dbReference>
<gene>
    <name evidence="6" type="ORF">H8S62_16445</name>
</gene>
<evidence type="ECO:0000313" key="6">
    <source>
        <dbReference type="EMBL" id="MBC5738602.1"/>
    </source>
</evidence>
<dbReference type="SUPFAM" id="SSF111369">
    <property type="entry name" value="HlyD-like secretion proteins"/>
    <property type="match status" value="2"/>
</dbReference>
<dbReference type="Gene3D" id="2.40.50.100">
    <property type="match status" value="1"/>
</dbReference>
<protein>
    <submittedName>
        <fullName evidence="6">HlyD family efflux transporter periplasmic adaptor subunit</fullName>
    </submittedName>
</protein>
<dbReference type="InterPro" id="IPR050465">
    <property type="entry name" value="UPF0194_transport"/>
</dbReference>
<dbReference type="Gene3D" id="1.10.287.470">
    <property type="entry name" value="Helix hairpin bin"/>
    <property type="match status" value="1"/>
</dbReference>
<evidence type="ECO:0000256" key="3">
    <source>
        <dbReference type="SAM" id="Coils"/>
    </source>
</evidence>
<feature type="coiled-coil region" evidence="3">
    <location>
        <begin position="340"/>
        <end position="374"/>
    </location>
</feature>
<keyword evidence="7" id="KW-1185">Reference proteome</keyword>
<keyword evidence="2 3" id="KW-0175">Coiled coil</keyword>
<dbReference type="PANTHER" id="PTHR32347">
    <property type="entry name" value="EFFLUX SYSTEM COMPONENT YKNX-RELATED"/>
    <property type="match status" value="1"/>
</dbReference>
<dbReference type="EMBL" id="JACOPQ010000018">
    <property type="protein sequence ID" value="MBC5738602.1"/>
    <property type="molecule type" value="Genomic_DNA"/>
</dbReference>
<comment type="subcellular location">
    <subcellularLocation>
        <location evidence="1">Cell envelope</location>
    </subcellularLocation>
</comment>
<evidence type="ECO:0000256" key="4">
    <source>
        <dbReference type="SAM" id="MobiDB-lite"/>
    </source>
</evidence>
<proteinExistence type="predicted"/>
<sequence length="588" mass="63175">MTEQHTPVMEPSAAPAAPQPPQKAPEKKKKKKKVAKNVVVAIIVVALIAAAAWAIWYFVFREKPKEGLGEPIYDTAMMGSIVSNVSGYGTANAKDSATITLSQGGVVDQVFVTQGQPVVKGDPLYVITSAAAEEALAAAKEALVNQQETMDKLNEEMTNLQKSRGDLTISAPHAGKLTEVAEIKVGDPMTSGTKIAQIVDDTKLKLSLYYSYAYENDISVGQSAQISIPATMTTRNATVEKINKVEHITKEGGVTFEVVFVMDNPGTLTAGMSASAELTDASGAPIYPYENGELAYYQTTTIATKAQGPVEQVIDLLNYANVTAGQVLLVQGTNDVDELIRSKQEQIDTAKKSYDDAVKKVEDEQKNLENFSAVAPITGTVVTLSLTEGQEVASGATAIVIADNSVMTVNISVDDRNRQYIETGMELMLNDWNGNSYMGIVDSIAVIGENQNGVTVYPGTVRVENPNGTLMGGYPLDYQFTAAQSQDCIVIPIQDVRYYSPEGAEEPQAVVFIQTAEAPENAIDKTLLPADMQAEIPKDCYVIPVETGLSDETMVEIKSGLNDGDKVYNNTPKENYYGRKASTSTKAG</sequence>
<dbReference type="Proteomes" id="UP000607645">
    <property type="component" value="Unassembled WGS sequence"/>
</dbReference>
<evidence type="ECO:0000256" key="5">
    <source>
        <dbReference type="SAM" id="Phobius"/>
    </source>
</evidence>
<keyword evidence="5" id="KW-1133">Transmembrane helix</keyword>
<feature type="region of interest" description="Disordered" evidence="4">
    <location>
        <begin position="568"/>
        <end position="588"/>
    </location>
</feature>
<organism evidence="6 7">
    <name type="scientific">Lawsonibacter faecis</name>
    <dbReference type="NCBI Taxonomy" id="2763052"/>
    <lineage>
        <taxon>Bacteria</taxon>
        <taxon>Bacillati</taxon>
        <taxon>Bacillota</taxon>
        <taxon>Clostridia</taxon>
        <taxon>Eubacteriales</taxon>
        <taxon>Oscillospiraceae</taxon>
        <taxon>Lawsonibacter</taxon>
    </lineage>
</organism>
<accession>A0A8J6M8X2</accession>
<keyword evidence="5" id="KW-0472">Membrane</keyword>
<feature type="coiled-coil region" evidence="3">
    <location>
        <begin position="129"/>
        <end position="170"/>
    </location>
</feature>
<evidence type="ECO:0000256" key="1">
    <source>
        <dbReference type="ARBA" id="ARBA00004196"/>
    </source>
</evidence>
<name>A0A8J6M8X2_9FIRM</name>
<feature type="transmembrane region" description="Helical" evidence="5">
    <location>
        <begin position="38"/>
        <end position="59"/>
    </location>
</feature>
<dbReference type="PANTHER" id="PTHR32347:SF14">
    <property type="entry name" value="EFFLUX SYSTEM COMPONENT YKNX-RELATED"/>
    <property type="match status" value="1"/>
</dbReference>
<dbReference type="GO" id="GO:0030313">
    <property type="term" value="C:cell envelope"/>
    <property type="evidence" value="ECO:0007669"/>
    <property type="project" value="UniProtKB-SubCell"/>
</dbReference>
<dbReference type="RefSeq" id="WP_186920292.1">
    <property type="nucleotide sequence ID" value="NZ_JACOPQ010000018.1"/>
</dbReference>